<sequence length="209" mass="23702">MSATVQATKKSITLKGSATTVAQFFQYGIINILYQRGVFPQEDFSLVKKYGINLMSTSNPSLAKYLKHYLQQLTIWIEAGKAKSVVLAIKDRETHEVSERWHFNIQVLSENMDDSGNLIKPVREEKLITAEIASIIRQITATVSFLPELNEDSIFTILTYTAGDVEVPNDWVDADPHAINSQTEQVRLRSFSTNFHKVDSLVQYKVMED</sequence>
<keyword evidence="2" id="KW-1185">Reference proteome</keyword>
<accession>A0ACC2U914</accession>
<organism evidence="1 2">
    <name type="scientific">Entomophthora muscae</name>
    <dbReference type="NCBI Taxonomy" id="34485"/>
    <lineage>
        <taxon>Eukaryota</taxon>
        <taxon>Fungi</taxon>
        <taxon>Fungi incertae sedis</taxon>
        <taxon>Zoopagomycota</taxon>
        <taxon>Entomophthoromycotina</taxon>
        <taxon>Entomophthoromycetes</taxon>
        <taxon>Entomophthorales</taxon>
        <taxon>Entomophthoraceae</taxon>
        <taxon>Entomophthora</taxon>
    </lineage>
</organism>
<evidence type="ECO:0000313" key="1">
    <source>
        <dbReference type="EMBL" id="KAJ9083358.1"/>
    </source>
</evidence>
<gene>
    <name evidence="1" type="primary">MAD2_3</name>
    <name evidence="1" type="ORF">DSO57_1035441</name>
</gene>
<name>A0ACC2U914_9FUNG</name>
<comment type="caution">
    <text evidence="1">The sequence shown here is derived from an EMBL/GenBank/DDBJ whole genome shotgun (WGS) entry which is preliminary data.</text>
</comment>
<protein>
    <submittedName>
        <fullName evidence="1">Mitotic spindle checkpoint component mad2</fullName>
    </submittedName>
</protein>
<proteinExistence type="predicted"/>
<evidence type="ECO:0000313" key="2">
    <source>
        <dbReference type="Proteomes" id="UP001165960"/>
    </source>
</evidence>
<dbReference type="EMBL" id="QTSX02001023">
    <property type="protein sequence ID" value="KAJ9083358.1"/>
    <property type="molecule type" value="Genomic_DNA"/>
</dbReference>
<reference evidence="1" key="1">
    <citation type="submission" date="2022-04" db="EMBL/GenBank/DDBJ databases">
        <title>Genome of the entomopathogenic fungus Entomophthora muscae.</title>
        <authorList>
            <person name="Elya C."/>
            <person name="Lovett B.R."/>
            <person name="Lee E."/>
            <person name="Macias A.M."/>
            <person name="Hajek A.E."/>
            <person name="De Bivort B.L."/>
            <person name="Kasson M.T."/>
            <person name="De Fine Licht H.H."/>
            <person name="Stajich J.E."/>
        </authorList>
    </citation>
    <scope>NUCLEOTIDE SEQUENCE</scope>
    <source>
        <strain evidence="1">Berkeley</strain>
    </source>
</reference>
<dbReference type="Proteomes" id="UP001165960">
    <property type="component" value="Unassembled WGS sequence"/>
</dbReference>